<feature type="domain" description="Flavoprotein" evidence="1">
    <location>
        <begin position="7"/>
        <end position="140"/>
    </location>
</feature>
<dbReference type="RefSeq" id="WP_272177970.1">
    <property type="nucleotide sequence ID" value="NZ_JAQOSK010000017.1"/>
</dbReference>
<dbReference type="InterPro" id="IPR036551">
    <property type="entry name" value="Flavin_trans-like"/>
</dbReference>
<accession>A0ABT5G4G0</accession>
<evidence type="ECO:0000313" key="2">
    <source>
        <dbReference type="EMBL" id="MDC2959590.1"/>
    </source>
</evidence>
<organism evidence="2 3">
    <name type="scientific">Streptomyces gilvifuscus</name>
    <dbReference type="NCBI Taxonomy" id="1550617"/>
    <lineage>
        <taxon>Bacteria</taxon>
        <taxon>Bacillati</taxon>
        <taxon>Actinomycetota</taxon>
        <taxon>Actinomycetes</taxon>
        <taxon>Kitasatosporales</taxon>
        <taxon>Streptomycetaceae</taxon>
        <taxon>Streptomyces</taxon>
    </lineage>
</organism>
<dbReference type="Pfam" id="PF02441">
    <property type="entry name" value="Flavoprotein"/>
    <property type="match status" value="1"/>
</dbReference>
<sequence>MRDDALSVIACGSSAASQLPQYLTWLRQEIDLGLRVLLTADAARFVQPQLVAWHADECYTSDDPALNPVEFAKRSAAVIVLPATANTLASAALGLAATPAQTALLAAERPVLFFPNMNRTMWTKEPVRRHVATLRTDGHTVVEPQERVVFELWRRENAVGVTMPAPDETAATVVAWLEKTLTDEIDEADEADVVVDGRDEGPTDG</sequence>
<dbReference type="SUPFAM" id="SSF52507">
    <property type="entry name" value="Homo-oligomeric flavin-containing Cys decarboxylases, HFCD"/>
    <property type="match status" value="1"/>
</dbReference>
<proteinExistence type="predicted"/>
<evidence type="ECO:0000313" key="3">
    <source>
        <dbReference type="Proteomes" id="UP001221328"/>
    </source>
</evidence>
<comment type="caution">
    <text evidence="2">The sequence shown here is derived from an EMBL/GenBank/DDBJ whole genome shotgun (WGS) entry which is preliminary data.</text>
</comment>
<dbReference type="PANTHER" id="PTHR14359:SF6">
    <property type="entry name" value="PHOSPHOPANTOTHENOYLCYSTEINE DECARBOXYLASE"/>
    <property type="match status" value="1"/>
</dbReference>
<dbReference type="Gene3D" id="3.40.50.1950">
    <property type="entry name" value="Flavin prenyltransferase-like"/>
    <property type="match status" value="1"/>
</dbReference>
<dbReference type="InterPro" id="IPR003382">
    <property type="entry name" value="Flavoprotein"/>
</dbReference>
<dbReference type="PANTHER" id="PTHR14359">
    <property type="entry name" value="HOMO-OLIGOMERIC FLAVIN CONTAINING CYS DECARBOXYLASE FAMILY"/>
    <property type="match status" value="1"/>
</dbReference>
<reference evidence="2 3" key="1">
    <citation type="journal article" date="2015" name="Int. J. Syst. Evol. Microbiol.">
        <title>Streptomyces gilvifuscus sp. nov., an actinomycete that produces antibacterial compounds isolated from soil.</title>
        <authorList>
            <person name="Nguyen T.M."/>
            <person name="Kim J."/>
        </authorList>
    </citation>
    <scope>NUCLEOTIDE SEQUENCE [LARGE SCALE GENOMIC DNA]</scope>
    <source>
        <strain evidence="2 3">T113</strain>
    </source>
</reference>
<name>A0ABT5G4G0_9ACTN</name>
<evidence type="ECO:0000259" key="1">
    <source>
        <dbReference type="Pfam" id="PF02441"/>
    </source>
</evidence>
<keyword evidence="3" id="KW-1185">Reference proteome</keyword>
<dbReference type="Proteomes" id="UP001221328">
    <property type="component" value="Unassembled WGS sequence"/>
</dbReference>
<gene>
    <name evidence="2" type="ORF">PO587_34710</name>
</gene>
<protein>
    <submittedName>
        <fullName evidence="2">Flavoprotein</fullName>
    </submittedName>
</protein>
<dbReference type="EMBL" id="JAQOSK010000017">
    <property type="protein sequence ID" value="MDC2959590.1"/>
    <property type="molecule type" value="Genomic_DNA"/>
</dbReference>